<protein>
    <recommendedName>
        <fullName evidence="3">DDE Tnp4 domain-containing protein</fullName>
    </recommendedName>
</protein>
<name>A0ABD2N3T3_9CUCU</name>
<evidence type="ECO:0008006" key="3">
    <source>
        <dbReference type="Google" id="ProtNLM"/>
    </source>
</evidence>
<keyword evidence="2" id="KW-1185">Reference proteome</keyword>
<gene>
    <name evidence="1" type="ORF">HHI36_014809</name>
</gene>
<comment type="caution">
    <text evidence="1">The sequence shown here is derived from an EMBL/GenBank/DDBJ whole genome shotgun (WGS) entry which is preliminary data.</text>
</comment>
<proteinExistence type="predicted"/>
<evidence type="ECO:0000313" key="1">
    <source>
        <dbReference type="EMBL" id="KAL3273361.1"/>
    </source>
</evidence>
<sequence length="111" mass="13087">MHLGLRKPIRAKVEKVDKIVGATICLHNWLRFEDFYYNEYVSPGIVDSEAADGSINERRWRSIDIENSALHNLRNCSSNSHSRTSAKFRQEYYNFFNNEGVVPWQFVQIYK</sequence>
<reference evidence="1 2" key="1">
    <citation type="journal article" date="2021" name="BMC Biol.">
        <title>Horizontally acquired antibacterial genes associated with adaptive radiation of ladybird beetles.</title>
        <authorList>
            <person name="Li H.S."/>
            <person name="Tang X.F."/>
            <person name="Huang Y.H."/>
            <person name="Xu Z.Y."/>
            <person name="Chen M.L."/>
            <person name="Du X.Y."/>
            <person name="Qiu B.Y."/>
            <person name="Chen P.T."/>
            <person name="Zhang W."/>
            <person name="Slipinski A."/>
            <person name="Escalona H.E."/>
            <person name="Waterhouse R.M."/>
            <person name="Zwick A."/>
            <person name="Pang H."/>
        </authorList>
    </citation>
    <scope>NUCLEOTIDE SEQUENCE [LARGE SCALE GENOMIC DNA]</scope>
    <source>
        <strain evidence="1">SYSU2018</strain>
    </source>
</reference>
<organism evidence="1 2">
    <name type="scientific">Cryptolaemus montrouzieri</name>
    <dbReference type="NCBI Taxonomy" id="559131"/>
    <lineage>
        <taxon>Eukaryota</taxon>
        <taxon>Metazoa</taxon>
        <taxon>Ecdysozoa</taxon>
        <taxon>Arthropoda</taxon>
        <taxon>Hexapoda</taxon>
        <taxon>Insecta</taxon>
        <taxon>Pterygota</taxon>
        <taxon>Neoptera</taxon>
        <taxon>Endopterygota</taxon>
        <taxon>Coleoptera</taxon>
        <taxon>Polyphaga</taxon>
        <taxon>Cucujiformia</taxon>
        <taxon>Coccinelloidea</taxon>
        <taxon>Coccinellidae</taxon>
        <taxon>Scymninae</taxon>
        <taxon>Scymnini</taxon>
        <taxon>Cryptolaemus</taxon>
    </lineage>
</organism>
<accession>A0ABD2N3T3</accession>
<dbReference type="AlphaFoldDB" id="A0ABD2N3T3"/>
<dbReference type="Proteomes" id="UP001516400">
    <property type="component" value="Unassembled WGS sequence"/>
</dbReference>
<dbReference type="EMBL" id="JABFTP020000062">
    <property type="protein sequence ID" value="KAL3273361.1"/>
    <property type="molecule type" value="Genomic_DNA"/>
</dbReference>
<evidence type="ECO:0000313" key="2">
    <source>
        <dbReference type="Proteomes" id="UP001516400"/>
    </source>
</evidence>